<name>A0A645BL95_9ZZZZ</name>
<evidence type="ECO:0000313" key="1">
    <source>
        <dbReference type="EMBL" id="MPM64003.1"/>
    </source>
</evidence>
<protein>
    <submittedName>
        <fullName evidence="1">Uncharacterized protein</fullName>
    </submittedName>
</protein>
<sequence>MVAPEEAAGRTDGPHSRLFQFLAGSEHGIADIDTLATEQLRDVETAHGLEPYRKGERTGIDDIAGHHRVPDILDIDDADRESGNDLRGCHSHRADRGAGREIAIWRGGHHACAPKRAGANAR</sequence>
<dbReference type="EMBL" id="VSSQ01019724">
    <property type="protein sequence ID" value="MPM64003.1"/>
    <property type="molecule type" value="Genomic_DNA"/>
</dbReference>
<reference evidence="1" key="1">
    <citation type="submission" date="2019-08" db="EMBL/GenBank/DDBJ databases">
        <authorList>
            <person name="Kucharzyk K."/>
            <person name="Murdoch R.W."/>
            <person name="Higgins S."/>
            <person name="Loffler F."/>
        </authorList>
    </citation>
    <scope>NUCLEOTIDE SEQUENCE</scope>
</reference>
<proteinExistence type="predicted"/>
<organism evidence="1">
    <name type="scientific">bioreactor metagenome</name>
    <dbReference type="NCBI Taxonomy" id="1076179"/>
    <lineage>
        <taxon>unclassified sequences</taxon>
        <taxon>metagenomes</taxon>
        <taxon>ecological metagenomes</taxon>
    </lineage>
</organism>
<dbReference type="AlphaFoldDB" id="A0A645BL95"/>
<comment type="caution">
    <text evidence="1">The sequence shown here is derived from an EMBL/GenBank/DDBJ whole genome shotgun (WGS) entry which is preliminary data.</text>
</comment>
<gene>
    <name evidence="1" type="ORF">SDC9_110888</name>
</gene>
<accession>A0A645BL95</accession>